<accession>A0AAE0BJY1</accession>
<name>A0AAE0BJY1_9CHLO</name>
<dbReference type="Proteomes" id="UP001190700">
    <property type="component" value="Unassembled WGS sequence"/>
</dbReference>
<feature type="region of interest" description="Disordered" evidence="1">
    <location>
        <begin position="64"/>
        <end position="108"/>
    </location>
</feature>
<keyword evidence="2" id="KW-0472">Membrane</keyword>
<keyword evidence="4" id="KW-1185">Reference proteome</keyword>
<reference evidence="3 4" key="1">
    <citation type="journal article" date="2015" name="Genome Biol. Evol.">
        <title>Comparative Genomics of a Bacterivorous Green Alga Reveals Evolutionary Causalities and Consequences of Phago-Mixotrophic Mode of Nutrition.</title>
        <authorList>
            <person name="Burns J.A."/>
            <person name="Paasch A."/>
            <person name="Narechania A."/>
            <person name="Kim E."/>
        </authorList>
    </citation>
    <scope>NUCLEOTIDE SEQUENCE [LARGE SCALE GENOMIC DNA]</scope>
    <source>
        <strain evidence="3 4">PLY_AMNH</strain>
    </source>
</reference>
<keyword evidence="2" id="KW-1133">Transmembrane helix</keyword>
<evidence type="ECO:0000313" key="3">
    <source>
        <dbReference type="EMBL" id="KAK3237374.1"/>
    </source>
</evidence>
<dbReference type="AlphaFoldDB" id="A0AAE0BJY1"/>
<feature type="transmembrane region" description="Helical" evidence="2">
    <location>
        <begin position="15"/>
        <end position="33"/>
    </location>
</feature>
<dbReference type="EMBL" id="LGRX02034619">
    <property type="protein sequence ID" value="KAK3237374.1"/>
    <property type="molecule type" value="Genomic_DNA"/>
</dbReference>
<comment type="caution">
    <text evidence="3">The sequence shown here is derived from an EMBL/GenBank/DDBJ whole genome shotgun (WGS) entry which is preliminary data.</text>
</comment>
<organism evidence="3 4">
    <name type="scientific">Cymbomonas tetramitiformis</name>
    <dbReference type="NCBI Taxonomy" id="36881"/>
    <lineage>
        <taxon>Eukaryota</taxon>
        <taxon>Viridiplantae</taxon>
        <taxon>Chlorophyta</taxon>
        <taxon>Pyramimonadophyceae</taxon>
        <taxon>Pyramimonadales</taxon>
        <taxon>Pyramimonadaceae</taxon>
        <taxon>Cymbomonas</taxon>
    </lineage>
</organism>
<feature type="compositionally biased region" description="Basic and acidic residues" evidence="1">
    <location>
        <begin position="96"/>
        <end position="108"/>
    </location>
</feature>
<gene>
    <name evidence="3" type="ORF">CYMTET_52547</name>
</gene>
<evidence type="ECO:0000256" key="1">
    <source>
        <dbReference type="SAM" id="MobiDB-lite"/>
    </source>
</evidence>
<protein>
    <submittedName>
        <fullName evidence="3">Uncharacterized protein</fullName>
    </submittedName>
</protein>
<evidence type="ECO:0000313" key="4">
    <source>
        <dbReference type="Proteomes" id="UP001190700"/>
    </source>
</evidence>
<evidence type="ECO:0000256" key="2">
    <source>
        <dbReference type="SAM" id="Phobius"/>
    </source>
</evidence>
<proteinExistence type="predicted"/>
<keyword evidence="2" id="KW-0812">Transmembrane</keyword>
<sequence length="108" mass="11981">MPTATSTGSDNTVEFAIICSSLFIVSAIGYAIFSWKEFSARESEEDPEAARVMKTLNALMSNTKERDSLRRAHAQTQSRLSKKIPFLHSKSNVQRLPEHRGAGPVRGE</sequence>